<comment type="subunit">
    <text evidence="4">Homotetramer.</text>
</comment>
<evidence type="ECO:0000256" key="7">
    <source>
        <dbReference type="ARBA" id="ARBA00022977"/>
    </source>
</evidence>
<dbReference type="GO" id="GO:0009229">
    <property type="term" value="P:thiamine diphosphate biosynthetic process"/>
    <property type="evidence" value="ECO:0007669"/>
    <property type="project" value="UniProtKB-UniPathway"/>
</dbReference>
<evidence type="ECO:0000313" key="11">
    <source>
        <dbReference type="EMBL" id="PSR34795.1"/>
    </source>
</evidence>
<comment type="catalytic activity">
    <reaction evidence="1 9">
        <text>4-amino-5-aminomethyl-2-methylpyrimidine + H2O = 4-amino-5-hydroxymethyl-2-methylpyrimidine + NH4(+)</text>
        <dbReference type="Rhea" id="RHEA:31799"/>
        <dbReference type="ChEBI" id="CHEBI:15377"/>
        <dbReference type="ChEBI" id="CHEBI:16892"/>
        <dbReference type="ChEBI" id="CHEBI:28938"/>
        <dbReference type="ChEBI" id="CHEBI:63416"/>
        <dbReference type="EC" id="3.5.99.2"/>
    </reaction>
</comment>
<name>A0A2T2XJY2_9FIRM</name>
<gene>
    <name evidence="11" type="primary">tenA</name>
    <name evidence="11" type="ORF">C7B46_03540</name>
</gene>
<protein>
    <recommendedName>
        <fullName evidence="6 9">Aminopyrimidine aminohydrolase</fullName>
        <ecNumber evidence="5 9">3.5.99.2</ecNumber>
    </recommendedName>
</protein>
<dbReference type="GO" id="GO:0005829">
    <property type="term" value="C:cytosol"/>
    <property type="evidence" value="ECO:0007669"/>
    <property type="project" value="TreeGrafter"/>
</dbReference>
<comment type="similarity">
    <text evidence="3 9">Belongs to the TenA family.</text>
</comment>
<dbReference type="GO" id="GO:0009228">
    <property type="term" value="P:thiamine biosynthetic process"/>
    <property type="evidence" value="ECO:0007669"/>
    <property type="project" value="UniProtKB-KW"/>
</dbReference>
<dbReference type="PANTHER" id="PTHR43198">
    <property type="entry name" value="BIFUNCTIONAL TH2 PROTEIN"/>
    <property type="match status" value="1"/>
</dbReference>
<dbReference type="InterPro" id="IPR027574">
    <property type="entry name" value="Thiaminase_II"/>
</dbReference>
<dbReference type="PANTHER" id="PTHR43198:SF2">
    <property type="entry name" value="SI:CH1073-67J19.1-RELATED"/>
    <property type="match status" value="1"/>
</dbReference>
<evidence type="ECO:0000256" key="6">
    <source>
        <dbReference type="ARBA" id="ARBA00013647"/>
    </source>
</evidence>
<evidence type="ECO:0000256" key="2">
    <source>
        <dbReference type="ARBA" id="ARBA00004948"/>
    </source>
</evidence>
<reference evidence="11 12" key="1">
    <citation type="journal article" date="2014" name="BMC Genomics">
        <title>Comparison of environmental and isolate Sulfobacillus genomes reveals diverse carbon, sulfur, nitrogen, and hydrogen metabolisms.</title>
        <authorList>
            <person name="Justice N.B."/>
            <person name="Norman A."/>
            <person name="Brown C.T."/>
            <person name="Singh A."/>
            <person name="Thomas B.C."/>
            <person name="Banfield J.F."/>
        </authorList>
    </citation>
    <scope>NUCLEOTIDE SEQUENCE [LARGE SCALE GENOMIC DNA]</scope>
    <source>
        <strain evidence="11">AMDSBA4</strain>
    </source>
</reference>
<dbReference type="SUPFAM" id="SSF48613">
    <property type="entry name" value="Heme oxygenase-like"/>
    <property type="match status" value="1"/>
</dbReference>
<dbReference type="InterPro" id="IPR004305">
    <property type="entry name" value="Thiaminase-2/PQQC"/>
</dbReference>
<dbReference type="AlphaFoldDB" id="A0A2T2XJY2"/>
<dbReference type="UniPathway" id="UPA00060"/>
<dbReference type="Proteomes" id="UP000242972">
    <property type="component" value="Unassembled WGS sequence"/>
</dbReference>
<keyword evidence="7 9" id="KW-0784">Thiamine biosynthesis</keyword>
<organism evidence="11 12">
    <name type="scientific">Sulfobacillus benefaciens</name>
    <dbReference type="NCBI Taxonomy" id="453960"/>
    <lineage>
        <taxon>Bacteria</taxon>
        <taxon>Bacillati</taxon>
        <taxon>Bacillota</taxon>
        <taxon>Clostridia</taxon>
        <taxon>Eubacteriales</taxon>
        <taxon>Clostridiales Family XVII. Incertae Sedis</taxon>
        <taxon>Sulfobacillus</taxon>
    </lineage>
</organism>
<dbReference type="InterPro" id="IPR050967">
    <property type="entry name" value="Thiamine_Salvage_TenA"/>
</dbReference>
<feature type="domain" description="Thiaminase-2/PQQC" evidence="10">
    <location>
        <begin position="12"/>
        <end position="206"/>
    </location>
</feature>
<dbReference type="CDD" id="cd16099">
    <property type="entry name" value="TenA_PqqC-like"/>
    <property type="match status" value="1"/>
</dbReference>
<comment type="pathway">
    <text evidence="2 9">Cofactor biosynthesis; thiamine diphosphate biosynthesis.</text>
</comment>
<evidence type="ECO:0000256" key="9">
    <source>
        <dbReference type="RuleBase" id="RU363093"/>
    </source>
</evidence>
<proteinExistence type="inferred from homology"/>
<dbReference type="Gene3D" id="1.20.910.10">
    <property type="entry name" value="Heme oxygenase-like"/>
    <property type="match status" value="1"/>
</dbReference>
<evidence type="ECO:0000256" key="5">
    <source>
        <dbReference type="ARBA" id="ARBA00012684"/>
    </source>
</evidence>
<comment type="caution">
    <text evidence="11">The sequence shown here is derived from an EMBL/GenBank/DDBJ whole genome shotgun (WGS) entry which is preliminary data.</text>
</comment>
<accession>A0A2T2XJY2</accession>
<dbReference type="EMBL" id="PXYW01000006">
    <property type="protein sequence ID" value="PSR34795.1"/>
    <property type="molecule type" value="Genomic_DNA"/>
</dbReference>
<evidence type="ECO:0000256" key="1">
    <source>
        <dbReference type="ARBA" id="ARBA00001881"/>
    </source>
</evidence>
<sequence length="214" mass="24135">MVKLSCLWQQENQEVWSAILEHPCVQNLGRGTLGLDQMARFIGQDAQYLNEFFRVLAIAAAKAPSSEWKQVLGSHSQNVLVVEDQLHHRLGPVLGISAESEPLSVTVAYTDHLLRIAWSGSFSEIIAAVLPCYWTYREIGQQLGAQGMPDNPIFRDWIETYQGAAYGQAVTEILDIADALEDSKECHIAFARSLRYEYGFWSQAYDSNYGFGWR</sequence>
<evidence type="ECO:0000256" key="4">
    <source>
        <dbReference type="ARBA" id="ARBA00011881"/>
    </source>
</evidence>
<evidence type="ECO:0000259" key="10">
    <source>
        <dbReference type="Pfam" id="PF03070"/>
    </source>
</evidence>
<dbReference type="NCBIfam" id="TIGR04306">
    <property type="entry name" value="salvage_TenA"/>
    <property type="match status" value="1"/>
</dbReference>
<evidence type="ECO:0000256" key="3">
    <source>
        <dbReference type="ARBA" id="ARBA00010264"/>
    </source>
</evidence>
<dbReference type="InterPro" id="IPR016084">
    <property type="entry name" value="Haem_Oase-like_multi-hlx"/>
</dbReference>
<evidence type="ECO:0000256" key="8">
    <source>
        <dbReference type="ARBA" id="ARBA00048337"/>
    </source>
</evidence>
<dbReference type="Pfam" id="PF03070">
    <property type="entry name" value="TENA_THI-4"/>
    <property type="match status" value="1"/>
</dbReference>
<dbReference type="GO" id="GO:0050334">
    <property type="term" value="F:thiaminase activity"/>
    <property type="evidence" value="ECO:0007669"/>
    <property type="project" value="UniProtKB-EC"/>
</dbReference>
<comment type="function">
    <text evidence="9">Catalyzes an amino-pyrimidine hydrolysis reaction at the C5' of the pyrimidine moiety of thiamine compounds, a reaction that is part of a thiamine salvage pathway.</text>
</comment>
<comment type="catalytic activity">
    <reaction evidence="8 9">
        <text>thiamine + H2O = 5-(2-hydroxyethyl)-4-methylthiazole + 4-amino-5-hydroxymethyl-2-methylpyrimidine + H(+)</text>
        <dbReference type="Rhea" id="RHEA:17509"/>
        <dbReference type="ChEBI" id="CHEBI:15377"/>
        <dbReference type="ChEBI" id="CHEBI:15378"/>
        <dbReference type="ChEBI" id="CHEBI:16892"/>
        <dbReference type="ChEBI" id="CHEBI:17957"/>
        <dbReference type="ChEBI" id="CHEBI:18385"/>
        <dbReference type="EC" id="3.5.99.2"/>
    </reaction>
</comment>
<evidence type="ECO:0000313" key="12">
    <source>
        <dbReference type="Proteomes" id="UP000242972"/>
    </source>
</evidence>
<keyword evidence="9" id="KW-0378">Hydrolase</keyword>
<dbReference type="EC" id="3.5.99.2" evidence="5 9"/>